<reference evidence="1" key="1">
    <citation type="submission" date="2019-06" db="EMBL/GenBank/DDBJ databases">
        <title>Draft genome sequence of Bacillus sp. strain MHSD28.</title>
        <authorList>
            <person name="Makuwa S.C."/>
            <person name="Serepa-Dlamini M.H."/>
        </authorList>
    </citation>
    <scope>NUCLEOTIDE SEQUENCE</scope>
    <source>
        <strain evidence="1">MHSD28</strain>
    </source>
</reference>
<name>A0AC61TCU1_9BACI</name>
<sequence length="263" mass="29491">MDTIQQNSNAWDKKVEEGSRYTQPVSTEVIEKSKSGEWEITVTTEKSVPRDWFPKSLNGLKILCLASGGGQQAPVLAAAGADVTVTDISKKQLEQDEKVAKRDGLTLKTVQGDMSDLSDFEDEYFDIVVNPVSNLFVKDVHLVWNEVSRVLKNKGILISGFTNPLLWIFDDNQEQKGILDVKHLIPSSTLDYLPEDEVQDYIDSNQTIEYAHTLEDQIQGQIEAGFIITGFYEDDFGGTRILDKHIKTFIATKAIKLKADSEF</sequence>
<protein>
    <submittedName>
        <fullName evidence="1">Methyltransferase domain-containing protein</fullName>
    </submittedName>
</protein>
<keyword evidence="2" id="KW-1185">Reference proteome</keyword>
<gene>
    <name evidence="1" type="ORF">FJ659_08400</name>
</gene>
<keyword evidence="1" id="KW-0489">Methyltransferase</keyword>
<keyword evidence="1" id="KW-0808">Transferase</keyword>
<evidence type="ECO:0000313" key="2">
    <source>
        <dbReference type="Proteomes" id="UP000317636"/>
    </source>
</evidence>
<dbReference type="EMBL" id="VHIV01000001">
    <property type="protein sequence ID" value="TPV47238.1"/>
    <property type="molecule type" value="Genomic_DNA"/>
</dbReference>
<dbReference type="Proteomes" id="UP000317636">
    <property type="component" value="Unassembled WGS sequence"/>
</dbReference>
<comment type="caution">
    <text evidence="1">The sequence shown here is derived from an EMBL/GenBank/DDBJ whole genome shotgun (WGS) entry which is preliminary data.</text>
</comment>
<proteinExistence type="predicted"/>
<organism evidence="1 2">
    <name type="scientific">Bacillus dicomae</name>
    <dbReference type="NCBI Taxonomy" id="3088378"/>
    <lineage>
        <taxon>Bacteria</taxon>
        <taxon>Bacillati</taxon>
        <taxon>Bacillota</taxon>
        <taxon>Bacilli</taxon>
        <taxon>Bacillales</taxon>
        <taxon>Bacillaceae</taxon>
        <taxon>Bacillus</taxon>
        <taxon>Bacillus cereus group</taxon>
    </lineage>
</organism>
<accession>A0AC61TCU1</accession>
<evidence type="ECO:0000313" key="1">
    <source>
        <dbReference type="EMBL" id="TPV47238.1"/>
    </source>
</evidence>